<comment type="caution">
    <text evidence="1">The sequence shown here is derived from an EMBL/GenBank/DDBJ whole genome shotgun (WGS) entry which is preliminary data.</text>
</comment>
<evidence type="ECO:0008006" key="3">
    <source>
        <dbReference type="Google" id="ProtNLM"/>
    </source>
</evidence>
<protein>
    <recommendedName>
        <fullName evidence="3">DUF4254 domain-containing protein</fullName>
    </recommendedName>
</protein>
<keyword evidence="2" id="KW-1185">Reference proteome</keyword>
<gene>
    <name evidence="1" type="ORF">ACFFGN_25545</name>
</gene>
<dbReference type="RefSeq" id="WP_380052288.1">
    <property type="nucleotide sequence ID" value="NZ_JBHLTC010000034.1"/>
</dbReference>
<evidence type="ECO:0000313" key="1">
    <source>
        <dbReference type="EMBL" id="MFC0627464.1"/>
    </source>
</evidence>
<evidence type="ECO:0000313" key="2">
    <source>
        <dbReference type="Proteomes" id="UP001589890"/>
    </source>
</evidence>
<dbReference type="Proteomes" id="UP001589890">
    <property type="component" value="Unassembled WGS sequence"/>
</dbReference>
<accession>A0ABV6QS49</accession>
<name>A0ABV6QS49_9ACTN</name>
<reference evidence="1 2" key="1">
    <citation type="submission" date="2024-09" db="EMBL/GenBank/DDBJ databases">
        <authorList>
            <person name="Sun Q."/>
            <person name="Mori K."/>
        </authorList>
    </citation>
    <scope>NUCLEOTIDE SEQUENCE [LARGE SCALE GENOMIC DNA]</scope>
    <source>
        <strain evidence="1 2">CGMCC 1.15906</strain>
    </source>
</reference>
<proteinExistence type="predicted"/>
<sequence>MTTEDRFLESLRQELDREQRSLGEPYVVCWRDLDPAVAAEEVERLASWVDWIVQRYRIDHKSIPPCWAEHGALVEELSALHILWTACYLEDASPSDAVGFHRELDSALRRLREWSSRRGCTRTEHRPEPKDC</sequence>
<dbReference type="EMBL" id="JBHLTC010000034">
    <property type="protein sequence ID" value="MFC0627464.1"/>
    <property type="molecule type" value="Genomic_DNA"/>
</dbReference>
<organism evidence="1 2">
    <name type="scientific">Kribbella deserti</name>
    <dbReference type="NCBI Taxonomy" id="1926257"/>
    <lineage>
        <taxon>Bacteria</taxon>
        <taxon>Bacillati</taxon>
        <taxon>Actinomycetota</taxon>
        <taxon>Actinomycetes</taxon>
        <taxon>Propionibacteriales</taxon>
        <taxon>Kribbellaceae</taxon>
        <taxon>Kribbella</taxon>
    </lineage>
</organism>